<keyword evidence="3" id="KW-1185">Reference proteome</keyword>
<evidence type="ECO:0000313" key="3">
    <source>
        <dbReference type="Proteomes" id="UP000515163"/>
    </source>
</evidence>
<keyword evidence="2" id="KW-1133">Transmembrane helix</keyword>
<dbReference type="OrthoDB" id="10032541at2759"/>
<protein>
    <submittedName>
        <fullName evidence="4">Uncharacterized protein LOC116300696</fullName>
    </submittedName>
</protein>
<dbReference type="KEGG" id="aten:116300696"/>
<keyword evidence="2" id="KW-0812">Transmembrane</keyword>
<dbReference type="Proteomes" id="UP000515163">
    <property type="component" value="Unplaced"/>
</dbReference>
<sequence length="122" mass="13544">MADLGKEDASLLSDQKPSEQALFHDKGKSPKEKLYLYLFIALVVIMVGVTIIISMIRGSTTDSTYLLLGISILSIGFVQGVLIHWTRTGELPAEKLWFLYLVGTCLILESIFTDVLLFHVPS</sequence>
<dbReference type="InParanoid" id="A0A6P8IFK7"/>
<dbReference type="RefSeq" id="XP_031565472.1">
    <property type="nucleotide sequence ID" value="XM_031709612.1"/>
</dbReference>
<gene>
    <name evidence="4" type="primary">LOC116300696</name>
</gene>
<feature type="transmembrane region" description="Helical" evidence="2">
    <location>
        <begin position="97"/>
        <end position="118"/>
    </location>
</feature>
<dbReference type="AlphaFoldDB" id="A0A6P8IFK7"/>
<evidence type="ECO:0000256" key="2">
    <source>
        <dbReference type="SAM" id="Phobius"/>
    </source>
</evidence>
<reference evidence="4" key="1">
    <citation type="submission" date="2025-08" db="UniProtKB">
        <authorList>
            <consortium name="RefSeq"/>
        </authorList>
    </citation>
    <scope>IDENTIFICATION</scope>
    <source>
        <tissue evidence="4">Tentacle</tissue>
    </source>
</reference>
<organism evidence="3 4">
    <name type="scientific">Actinia tenebrosa</name>
    <name type="common">Australian red waratah sea anemone</name>
    <dbReference type="NCBI Taxonomy" id="6105"/>
    <lineage>
        <taxon>Eukaryota</taxon>
        <taxon>Metazoa</taxon>
        <taxon>Cnidaria</taxon>
        <taxon>Anthozoa</taxon>
        <taxon>Hexacorallia</taxon>
        <taxon>Actiniaria</taxon>
        <taxon>Actiniidae</taxon>
        <taxon>Actinia</taxon>
    </lineage>
</organism>
<keyword evidence="2" id="KW-0472">Membrane</keyword>
<feature type="transmembrane region" description="Helical" evidence="2">
    <location>
        <begin position="65"/>
        <end position="85"/>
    </location>
</feature>
<evidence type="ECO:0000256" key="1">
    <source>
        <dbReference type="SAM" id="MobiDB-lite"/>
    </source>
</evidence>
<accession>A0A6P8IFK7</accession>
<dbReference type="GeneID" id="116300696"/>
<evidence type="ECO:0000313" key="4">
    <source>
        <dbReference type="RefSeq" id="XP_031565472.1"/>
    </source>
</evidence>
<feature type="transmembrane region" description="Helical" evidence="2">
    <location>
        <begin position="34"/>
        <end position="53"/>
    </location>
</feature>
<name>A0A6P8IFK7_ACTTE</name>
<proteinExistence type="predicted"/>
<feature type="region of interest" description="Disordered" evidence="1">
    <location>
        <begin position="1"/>
        <end position="24"/>
    </location>
</feature>